<dbReference type="PANTHER" id="PTHR11941">
    <property type="entry name" value="ENOYL-COA HYDRATASE-RELATED"/>
    <property type="match status" value="1"/>
</dbReference>
<dbReference type="GO" id="GO:0016829">
    <property type="term" value="F:lyase activity"/>
    <property type="evidence" value="ECO:0007669"/>
    <property type="project" value="UniProtKB-KW"/>
</dbReference>
<dbReference type="InterPro" id="IPR014748">
    <property type="entry name" value="Enoyl-CoA_hydra_C"/>
</dbReference>
<comment type="similarity">
    <text evidence="1 3">Belongs to the enoyl-CoA hydratase/isomerase family.</text>
</comment>
<dbReference type="AlphaFoldDB" id="A0A5B8LVK8"/>
<keyword evidence="2" id="KW-0456">Lyase</keyword>
<dbReference type="RefSeq" id="WP_146290687.1">
    <property type="nucleotide sequence ID" value="NZ_CP042304.1"/>
</dbReference>
<protein>
    <submittedName>
        <fullName evidence="4">Enoyl-CoA hydratase</fullName>
    </submittedName>
</protein>
<dbReference type="InterPro" id="IPR029045">
    <property type="entry name" value="ClpP/crotonase-like_dom_sf"/>
</dbReference>
<dbReference type="EMBL" id="CP042304">
    <property type="protein sequence ID" value="QDZ11871.1"/>
    <property type="molecule type" value="Genomic_DNA"/>
</dbReference>
<gene>
    <name evidence="4" type="ORF">FPZ08_14635</name>
</gene>
<evidence type="ECO:0000256" key="1">
    <source>
        <dbReference type="ARBA" id="ARBA00005254"/>
    </source>
</evidence>
<accession>A0A5B8LVK8</accession>
<reference evidence="4 5" key="1">
    <citation type="submission" date="2019-07" db="EMBL/GenBank/DDBJ databases">
        <title>Full genome sequence of Devosia sp. Gsoil 520.</title>
        <authorList>
            <person name="Im W.-T."/>
        </authorList>
    </citation>
    <scope>NUCLEOTIDE SEQUENCE [LARGE SCALE GENOMIC DNA]</scope>
    <source>
        <strain evidence="4 5">Gsoil 520</strain>
    </source>
</reference>
<proteinExistence type="inferred from homology"/>
<dbReference type="InterPro" id="IPR001753">
    <property type="entry name" value="Enoyl-CoA_hydra/iso"/>
</dbReference>
<keyword evidence="5" id="KW-1185">Reference proteome</keyword>
<dbReference type="Pfam" id="PF00378">
    <property type="entry name" value="ECH_1"/>
    <property type="match status" value="1"/>
</dbReference>
<organism evidence="4 5">
    <name type="scientific">Devosia ginsengisoli</name>
    <dbReference type="NCBI Taxonomy" id="400770"/>
    <lineage>
        <taxon>Bacteria</taxon>
        <taxon>Pseudomonadati</taxon>
        <taxon>Pseudomonadota</taxon>
        <taxon>Alphaproteobacteria</taxon>
        <taxon>Hyphomicrobiales</taxon>
        <taxon>Devosiaceae</taxon>
        <taxon>Devosia</taxon>
    </lineage>
</organism>
<dbReference type="Proteomes" id="UP000315364">
    <property type="component" value="Chromosome"/>
</dbReference>
<dbReference type="GO" id="GO:0006635">
    <property type="term" value="P:fatty acid beta-oxidation"/>
    <property type="evidence" value="ECO:0007669"/>
    <property type="project" value="TreeGrafter"/>
</dbReference>
<evidence type="ECO:0000313" key="5">
    <source>
        <dbReference type="Proteomes" id="UP000315364"/>
    </source>
</evidence>
<evidence type="ECO:0000256" key="3">
    <source>
        <dbReference type="RuleBase" id="RU003707"/>
    </source>
</evidence>
<dbReference type="SUPFAM" id="SSF52096">
    <property type="entry name" value="ClpP/crotonase"/>
    <property type="match status" value="1"/>
</dbReference>
<dbReference type="Gene3D" id="3.90.226.10">
    <property type="entry name" value="2-enoyl-CoA Hydratase, Chain A, domain 1"/>
    <property type="match status" value="1"/>
</dbReference>
<dbReference type="Gene3D" id="1.10.12.10">
    <property type="entry name" value="Lyase 2-enoyl-coa Hydratase, Chain A, domain 2"/>
    <property type="match status" value="1"/>
</dbReference>
<dbReference type="CDD" id="cd06558">
    <property type="entry name" value="crotonase-like"/>
    <property type="match status" value="1"/>
</dbReference>
<evidence type="ECO:0000313" key="4">
    <source>
        <dbReference type="EMBL" id="QDZ11871.1"/>
    </source>
</evidence>
<dbReference type="InterPro" id="IPR018376">
    <property type="entry name" value="Enoyl-CoA_hyd/isom_CS"/>
</dbReference>
<dbReference type="PANTHER" id="PTHR11941:SF54">
    <property type="entry name" value="ENOYL-COA HYDRATASE, MITOCHONDRIAL"/>
    <property type="match status" value="1"/>
</dbReference>
<sequence length="253" mass="26775">MSLVVEREGKVATVKIDRPPANALTLALYGEIADLFDTLSADSAVSCIILTATGSRAFCAGLDLKEFITATVEEDPYRAEIVRRTFAAVRHAKVPVIAAVNGPALGAGCVLASVCDIRLAAPNATFGLPEVNVGRCGGTAHMGRHLPQAILRQMVFTGKPISADEAYRFGFVNAIHPGDALLGAAEEMAAIIADKAPLGLRLGKESMNAAEFMAVDDGYALEQTYSTRLMTTEDAREAARAVVEKRAPIFVGR</sequence>
<dbReference type="OrthoDB" id="9795727at2"/>
<evidence type="ECO:0000256" key="2">
    <source>
        <dbReference type="ARBA" id="ARBA00023239"/>
    </source>
</evidence>
<dbReference type="KEGG" id="dea:FPZ08_14635"/>
<name>A0A5B8LVK8_9HYPH</name>
<dbReference type="PROSITE" id="PS00166">
    <property type="entry name" value="ENOYL_COA_HYDRATASE"/>
    <property type="match status" value="1"/>
</dbReference>